<dbReference type="SUPFAM" id="SSF161098">
    <property type="entry name" value="MetI-like"/>
    <property type="match status" value="1"/>
</dbReference>
<evidence type="ECO:0000256" key="5">
    <source>
        <dbReference type="ARBA" id="ARBA00022989"/>
    </source>
</evidence>
<feature type="transmembrane region" description="Helical" evidence="7">
    <location>
        <begin position="113"/>
        <end position="139"/>
    </location>
</feature>
<evidence type="ECO:0000256" key="6">
    <source>
        <dbReference type="ARBA" id="ARBA00023136"/>
    </source>
</evidence>
<keyword evidence="3" id="KW-1003">Cell membrane</keyword>
<feature type="transmembrane region" description="Helical" evidence="7">
    <location>
        <begin position="194"/>
        <end position="215"/>
    </location>
</feature>
<protein>
    <submittedName>
        <fullName evidence="9">ABC transporter permease subunit</fullName>
    </submittedName>
</protein>
<evidence type="ECO:0000313" key="10">
    <source>
        <dbReference type="Proteomes" id="UP000463857"/>
    </source>
</evidence>
<dbReference type="AlphaFoldDB" id="A0A7L4YQ31"/>
<dbReference type="OrthoDB" id="3173654at2"/>
<dbReference type="KEGG" id="eke:EK0264_14525"/>
<evidence type="ECO:0000256" key="3">
    <source>
        <dbReference type="ARBA" id="ARBA00022475"/>
    </source>
</evidence>
<sequence>MSAPLSAPRFSWRLLLLRSWLPIMLVLVWWFVSDGRDSLYFPSLRTITETLTTDWLGPAFGSAFVPSATNFVVGFLIAGIAGIILGTAIGLSPVLRAMTEPLIQFVRSIPPPALLPFVLLIFGIGPTMSIAIIVIGAIWPTLLNTIDGVRGIDGQLLDVSRSYRLNFWRRLWYVVLPGASPQIFAGLRITLQMSIILIVVSEMVAATRGIGYYLLNSQQTFAVPQTWASTIVLGILGYIANLVFSVVEHRVLRWHNERNALTTKGSS</sequence>
<dbReference type="GO" id="GO:0055085">
    <property type="term" value="P:transmembrane transport"/>
    <property type="evidence" value="ECO:0007669"/>
    <property type="project" value="InterPro"/>
</dbReference>
<name>A0A7L4YQ31_9ACTN</name>
<dbReference type="EMBL" id="CP047156">
    <property type="protein sequence ID" value="QHC01381.1"/>
    <property type="molecule type" value="Genomic_DNA"/>
</dbReference>
<feature type="domain" description="ABC transmembrane type-1" evidence="8">
    <location>
        <begin position="64"/>
        <end position="248"/>
    </location>
</feature>
<feature type="transmembrane region" description="Helical" evidence="7">
    <location>
        <begin position="12"/>
        <end position="32"/>
    </location>
</feature>
<comment type="subcellular location">
    <subcellularLocation>
        <location evidence="1 7">Cell membrane</location>
        <topology evidence="1 7">Multi-pass membrane protein</topology>
    </subcellularLocation>
</comment>
<keyword evidence="5 7" id="KW-1133">Transmembrane helix</keyword>
<dbReference type="PROSITE" id="PS50928">
    <property type="entry name" value="ABC_TM1"/>
    <property type="match status" value="1"/>
</dbReference>
<keyword evidence="10" id="KW-1185">Reference proteome</keyword>
<dbReference type="Pfam" id="PF00528">
    <property type="entry name" value="BPD_transp_1"/>
    <property type="match status" value="1"/>
</dbReference>
<dbReference type="InParanoid" id="A0A7L4YQ31"/>
<dbReference type="RefSeq" id="WP_159546518.1">
    <property type="nucleotide sequence ID" value="NZ_CP047156.1"/>
</dbReference>
<dbReference type="Gene3D" id="1.10.3720.10">
    <property type="entry name" value="MetI-like"/>
    <property type="match status" value="1"/>
</dbReference>
<dbReference type="InterPro" id="IPR000515">
    <property type="entry name" value="MetI-like"/>
</dbReference>
<keyword evidence="6 7" id="KW-0472">Membrane</keyword>
<evidence type="ECO:0000256" key="4">
    <source>
        <dbReference type="ARBA" id="ARBA00022692"/>
    </source>
</evidence>
<dbReference type="Proteomes" id="UP000463857">
    <property type="component" value="Chromosome"/>
</dbReference>
<feature type="transmembrane region" description="Helical" evidence="7">
    <location>
        <begin position="227"/>
        <end position="247"/>
    </location>
</feature>
<feature type="transmembrane region" description="Helical" evidence="7">
    <location>
        <begin position="71"/>
        <end position="92"/>
    </location>
</feature>
<keyword evidence="2 7" id="KW-0813">Transport</keyword>
<comment type="similarity">
    <text evidence="7">Belongs to the binding-protein-dependent transport system permease family.</text>
</comment>
<gene>
    <name evidence="9" type="ORF">EK0264_14525</name>
</gene>
<evidence type="ECO:0000256" key="2">
    <source>
        <dbReference type="ARBA" id="ARBA00022448"/>
    </source>
</evidence>
<proteinExistence type="inferred from homology"/>
<dbReference type="CDD" id="cd06261">
    <property type="entry name" value="TM_PBP2"/>
    <property type="match status" value="1"/>
</dbReference>
<reference evidence="9 10" key="1">
    <citation type="journal article" date="2018" name="Int. J. Syst. Evol. Microbiol.">
        <title>Epidermidibacterium keratini gen. nov., sp. nov., a member of the family Sporichthyaceae, isolated from keratin epidermis.</title>
        <authorList>
            <person name="Lee D.G."/>
            <person name="Trujillo M.E."/>
            <person name="Kang S."/>
            <person name="Nam J.J."/>
            <person name="Kim Y.J."/>
        </authorList>
    </citation>
    <scope>NUCLEOTIDE SEQUENCE [LARGE SCALE GENOMIC DNA]</scope>
    <source>
        <strain evidence="9 10">EPI-7</strain>
    </source>
</reference>
<accession>A0A7L4YQ31</accession>
<evidence type="ECO:0000256" key="7">
    <source>
        <dbReference type="RuleBase" id="RU363032"/>
    </source>
</evidence>
<dbReference type="PANTHER" id="PTHR30151:SF25">
    <property type="entry name" value="TAURINE TRANSPORT SYSTEM PERMEASE PROTEIN TAUC"/>
    <property type="match status" value="1"/>
</dbReference>
<dbReference type="GO" id="GO:0005886">
    <property type="term" value="C:plasma membrane"/>
    <property type="evidence" value="ECO:0007669"/>
    <property type="project" value="UniProtKB-SubCell"/>
</dbReference>
<dbReference type="PANTHER" id="PTHR30151">
    <property type="entry name" value="ALKANE SULFONATE ABC TRANSPORTER-RELATED, MEMBRANE SUBUNIT"/>
    <property type="match status" value="1"/>
</dbReference>
<evidence type="ECO:0000256" key="1">
    <source>
        <dbReference type="ARBA" id="ARBA00004651"/>
    </source>
</evidence>
<dbReference type="InterPro" id="IPR035906">
    <property type="entry name" value="MetI-like_sf"/>
</dbReference>
<organism evidence="9 10">
    <name type="scientific">Epidermidibacterium keratini</name>
    <dbReference type="NCBI Taxonomy" id="1891644"/>
    <lineage>
        <taxon>Bacteria</taxon>
        <taxon>Bacillati</taxon>
        <taxon>Actinomycetota</taxon>
        <taxon>Actinomycetes</taxon>
        <taxon>Sporichthyales</taxon>
        <taxon>Sporichthyaceae</taxon>
        <taxon>Epidermidibacterium</taxon>
    </lineage>
</organism>
<dbReference type="GO" id="GO:0010438">
    <property type="term" value="P:cellular response to sulfur starvation"/>
    <property type="evidence" value="ECO:0007669"/>
    <property type="project" value="TreeGrafter"/>
</dbReference>
<evidence type="ECO:0000313" key="9">
    <source>
        <dbReference type="EMBL" id="QHC01381.1"/>
    </source>
</evidence>
<keyword evidence="4 7" id="KW-0812">Transmembrane</keyword>
<evidence type="ECO:0000259" key="8">
    <source>
        <dbReference type="PROSITE" id="PS50928"/>
    </source>
</evidence>